<dbReference type="PANTHER" id="PTHR33337:SF40">
    <property type="entry name" value="CENP-V_GFA DOMAIN-CONTAINING PROTEIN-RELATED"/>
    <property type="match status" value="1"/>
</dbReference>
<dbReference type="Gene3D" id="3.90.1590.10">
    <property type="entry name" value="glutathione-dependent formaldehyde- activating enzyme (gfa)"/>
    <property type="match status" value="1"/>
</dbReference>
<dbReference type="GO" id="GO:0046872">
    <property type="term" value="F:metal ion binding"/>
    <property type="evidence" value="ECO:0007669"/>
    <property type="project" value="UniProtKB-KW"/>
</dbReference>
<dbReference type="Pfam" id="PF04828">
    <property type="entry name" value="GFA"/>
    <property type="match status" value="1"/>
</dbReference>
<protein>
    <submittedName>
        <fullName evidence="6">Uncharacterized conserved protein</fullName>
    </submittedName>
</protein>
<keyword evidence="4" id="KW-0456">Lyase</keyword>
<name>A0A1H5YI66_9RHOB</name>
<keyword evidence="2" id="KW-0479">Metal-binding</keyword>
<evidence type="ECO:0000313" key="6">
    <source>
        <dbReference type="EMBL" id="SEG23839.1"/>
    </source>
</evidence>
<dbReference type="PROSITE" id="PS51891">
    <property type="entry name" value="CENP_V_GFA"/>
    <property type="match status" value="1"/>
</dbReference>
<dbReference type="GO" id="GO:0016846">
    <property type="term" value="F:carbon-sulfur lyase activity"/>
    <property type="evidence" value="ECO:0007669"/>
    <property type="project" value="InterPro"/>
</dbReference>
<comment type="similarity">
    <text evidence="1">Belongs to the Gfa family.</text>
</comment>
<dbReference type="PANTHER" id="PTHR33337">
    <property type="entry name" value="GFA DOMAIN-CONTAINING PROTEIN"/>
    <property type="match status" value="1"/>
</dbReference>
<dbReference type="OrthoDB" id="9807246at2"/>
<evidence type="ECO:0000256" key="4">
    <source>
        <dbReference type="ARBA" id="ARBA00023239"/>
    </source>
</evidence>
<dbReference type="InterPro" id="IPR006913">
    <property type="entry name" value="CENP-V/GFA"/>
</dbReference>
<keyword evidence="3" id="KW-0862">Zinc</keyword>
<proteinExistence type="inferred from homology"/>
<evidence type="ECO:0000256" key="2">
    <source>
        <dbReference type="ARBA" id="ARBA00022723"/>
    </source>
</evidence>
<evidence type="ECO:0000256" key="3">
    <source>
        <dbReference type="ARBA" id="ARBA00022833"/>
    </source>
</evidence>
<dbReference type="InterPro" id="IPR011057">
    <property type="entry name" value="Mss4-like_sf"/>
</dbReference>
<gene>
    <name evidence="6" type="ORF">SAMN04488045_2114</name>
</gene>
<evidence type="ECO:0000259" key="5">
    <source>
        <dbReference type="PROSITE" id="PS51891"/>
    </source>
</evidence>
<accession>A0A1H5YI66</accession>
<keyword evidence="7" id="KW-1185">Reference proteome</keyword>
<evidence type="ECO:0000256" key="1">
    <source>
        <dbReference type="ARBA" id="ARBA00005495"/>
    </source>
</evidence>
<sequence length="148" mass="16421">MSMERTGGCLCGAVRFSARTVPSTVDVCHCEMCRRWTGSALIEVDVAKDQIDWTGQDKIAKRQSSEWAERAWCSECGSGLWFSMSDDSSEWGGTYAIPLGLFDDPNGFEMRAEIYIDHKPDSYAYAANDRKVLTRADCVAKFPALGEA</sequence>
<reference evidence="6 7" key="1">
    <citation type="submission" date="2016-10" db="EMBL/GenBank/DDBJ databases">
        <authorList>
            <person name="de Groot N.N."/>
        </authorList>
    </citation>
    <scope>NUCLEOTIDE SEQUENCE [LARGE SCALE GENOMIC DNA]</scope>
    <source>
        <strain evidence="6 7">DSM 26915</strain>
    </source>
</reference>
<dbReference type="EMBL" id="FNUZ01000003">
    <property type="protein sequence ID" value="SEG23839.1"/>
    <property type="molecule type" value="Genomic_DNA"/>
</dbReference>
<feature type="domain" description="CENP-V/GFA" evidence="5">
    <location>
        <begin position="5"/>
        <end position="124"/>
    </location>
</feature>
<dbReference type="SUPFAM" id="SSF51316">
    <property type="entry name" value="Mss4-like"/>
    <property type="match status" value="1"/>
</dbReference>
<evidence type="ECO:0000313" key="7">
    <source>
        <dbReference type="Proteomes" id="UP000236752"/>
    </source>
</evidence>
<dbReference type="AlphaFoldDB" id="A0A1H5YI66"/>
<organism evidence="6 7">
    <name type="scientific">Thalassococcus halodurans</name>
    <dbReference type="NCBI Taxonomy" id="373675"/>
    <lineage>
        <taxon>Bacteria</taxon>
        <taxon>Pseudomonadati</taxon>
        <taxon>Pseudomonadota</taxon>
        <taxon>Alphaproteobacteria</taxon>
        <taxon>Rhodobacterales</taxon>
        <taxon>Roseobacteraceae</taxon>
        <taxon>Thalassococcus</taxon>
    </lineage>
</organism>
<dbReference type="Proteomes" id="UP000236752">
    <property type="component" value="Unassembled WGS sequence"/>
</dbReference>